<dbReference type="AlphaFoldDB" id="A0AAP0G1X5"/>
<dbReference type="Proteomes" id="UP001418222">
    <property type="component" value="Unassembled WGS sequence"/>
</dbReference>
<dbReference type="EMBL" id="JBBWWQ010000013">
    <property type="protein sequence ID" value="KAK8933904.1"/>
    <property type="molecule type" value="Genomic_DNA"/>
</dbReference>
<protein>
    <submittedName>
        <fullName evidence="1">Uncharacterized protein</fullName>
    </submittedName>
</protein>
<evidence type="ECO:0000313" key="2">
    <source>
        <dbReference type="Proteomes" id="UP001418222"/>
    </source>
</evidence>
<proteinExistence type="predicted"/>
<dbReference type="CDD" id="cd09272">
    <property type="entry name" value="RNase_HI_RT_Ty1"/>
    <property type="match status" value="1"/>
</dbReference>
<reference evidence="1 2" key="1">
    <citation type="journal article" date="2022" name="Nat. Plants">
        <title>Genomes of leafy and leafless Platanthera orchids illuminate the evolution of mycoheterotrophy.</title>
        <authorList>
            <person name="Li M.H."/>
            <person name="Liu K.W."/>
            <person name="Li Z."/>
            <person name="Lu H.C."/>
            <person name="Ye Q.L."/>
            <person name="Zhang D."/>
            <person name="Wang J.Y."/>
            <person name="Li Y.F."/>
            <person name="Zhong Z.M."/>
            <person name="Liu X."/>
            <person name="Yu X."/>
            <person name="Liu D.K."/>
            <person name="Tu X.D."/>
            <person name="Liu B."/>
            <person name="Hao Y."/>
            <person name="Liao X.Y."/>
            <person name="Jiang Y.T."/>
            <person name="Sun W.H."/>
            <person name="Chen J."/>
            <person name="Chen Y.Q."/>
            <person name="Ai Y."/>
            <person name="Zhai J.W."/>
            <person name="Wu S.S."/>
            <person name="Zhou Z."/>
            <person name="Hsiao Y.Y."/>
            <person name="Wu W.L."/>
            <person name="Chen Y.Y."/>
            <person name="Lin Y.F."/>
            <person name="Hsu J.L."/>
            <person name="Li C.Y."/>
            <person name="Wang Z.W."/>
            <person name="Zhao X."/>
            <person name="Zhong W.Y."/>
            <person name="Ma X.K."/>
            <person name="Ma L."/>
            <person name="Huang J."/>
            <person name="Chen G.Z."/>
            <person name="Huang M.Z."/>
            <person name="Huang L."/>
            <person name="Peng D.H."/>
            <person name="Luo Y.B."/>
            <person name="Zou S.Q."/>
            <person name="Chen S.P."/>
            <person name="Lan S."/>
            <person name="Tsai W.C."/>
            <person name="Van de Peer Y."/>
            <person name="Liu Z.J."/>
        </authorList>
    </citation>
    <scope>NUCLEOTIDE SEQUENCE [LARGE SCALE GENOMIC DNA]</scope>
    <source>
        <strain evidence="1">Lor287</strain>
    </source>
</reference>
<comment type="caution">
    <text evidence="1">The sequence shown here is derived from an EMBL/GenBank/DDBJ whole genome shotgun (WGS) entry which is preliminary data.</text>
</comment>
<name>A0AAP0G1X5_9ASPA</name>
<dbReference type="PANTHER" id="PTHR11439:SF470">
    <property type="entry name" value="CYSTEINE-RICH RLK (RECEPTOR-LIKE PROTEIN KINASE) 8"/>
    <property type="match status" value="1"/>
</dbReference>
<sequence length="258" mass="28339">MHTPRVSHLQAVERILRYLKTSPGQGLVYKSSSSLSLIAYSNADCAGSLDDRRSTIGFCTYFGGNLITWRSKKQTVVARSSAEAEYRAMAAVTSELTWLGSLLGDLGVKLSSPPTLFCDSQAAIHIAKNLVFHKRTKHIEVDCHFVREKVQSKELMLEHVPASGQVVDVLTKALSCKLYYQFLSKLGAYDLYAPACGGVLDDIGKTIAVCRQSRFFGVPDIKSAWIPWTITGEEACDAPSSSYPHKHCCSPYLTKPVA</sequence>
<accession>A0AAP0G1X5</accession>
<gene>
    <name evidence="1" type="ORF">KSP39_PZI015550</name>
</gene>
<keyword evidence="2" id="KW-1185">Reference proteome</keyword>
<evidence type="ECO:0000313" key="1">
    <source>
        <dbReference type="EMBL" id="KAK8933904.1"/>
    </source>
</evidence>
<dbReference type="InterPro" id="IPR043502">
    <property type="entry name" value="DNA/RNA_pol_sf"/>
</dbReference>
<dbReference type="PANTHER" id="PTHR11439">
    <property type="entry name" value="GAG-POL-RELATED RETROTRANSPOSON"/>
    <property type="match status" value="1"/>
</dbReference>
<dbReference type="SUPFAM" id="SSF56672">
    <property type="entry name" value="DNA/RNA polymerases"/>
    <property type="match status" value="1"/>
</dbReference>
<organism evidence="1 2">
    <name type="scientific">Platanthera zijinensis</name>
    <dbReference type="NCBI Taxonomy" id="2320716"/>
    <lineage>
        <taxon>Eukaryota</taxon>
        <taxon>Viridiplantae</taxon>
        <taxon>Streptophyta</taxon>
        <taxon>Embryophyta</taxon>
        <taxon>Tracheophyta</taxon>
        <taxon>Spermatophyta</taxon>
        <taxon>Magnoliopsida</taxon>
        <taxon>Liliopsida</taxon>
        <taxon>Asparagales</taxon>
        <taxon>Orchidaceae</taxon>
        <taxon>Orchidoideae</taxon>
        <taxon>Orchideae</taxon>
        <taxon>Orchidinae</taxon>
        <taxon>Platanthera</taxon>
    </lineage>
</organism>